<proteinExistence type="predicted"/>
<gene>
    <name evidence="1" type="ORF">HY730_06110</name>
</gene>
<dbReference type="AlphaFoldDB" id="A0A933LR33"/>
<comment type="caution">
    <text evidence="1">The sequence shown here is derived from an EMBL/GenBank/DDBJ whole genome shotgun (WGS) entry which is preliminary data.</text>
</comment>
<dbReference type="EMBL" id="JACQWF010000272">
    <property type="protein sequence ID" value="MBI4595937.1"/>
    <property type="molecule type" value="Genomic_DNA"/>
</dbReference>
<evidence type="ECO:0000313" key="2">
    <source>
        <dbReference type="Proteomes" id="UP000772181"/>
    </source>
</evidence>
<accession>A0A933LR33</accession>
<evidence type="ECO:0000313" key="1">
    <source>
        <dbReference type="EMBL" id="MBI4595937.1"/>
    </source>
</evidence>
<evidence type="ECO:0008006" key="3">
    <source>
        <dbReference type="Google" id="ProtNLM"/>
    </source>
</evidence>
<dbReference type="Proteomes" id="UP000772181">
    <property type="component" value="Unassembled WGS sequence"/>
</dbReference>
<sequence length="163" mass="18199">MKAVIIIIASLVISLIAVSVIIGQRSFEETVVERPYEEGLQWDKKQNEDKGENPDCLPDSGPCLKKLGHIEILFDVNPKPVKAMEELTISVILKGADEYNELTIDFSMPGMYMGKNTVLLRKNSENTYSGKGIIPRCPSGRGLWRATVHIHNKGPADFQFKLN</sequence>
<reference evidence="1" key="1">
    <citation type="submission" date="2020-07" db="EMBL/GenBank/DDBJ databases">
        <title>Huge and variable diversity of episymbiotic CPR bacteria and DPANN archaea in groundwater ecosystems.</title>
        <authorList>
            <person name="He C.Y."/>
            <person name="Keren R."/>
            <person name="Whittaker M."/>
            <person name="Farag I.F."/>
            <person name="Doudna J."/>
            <person name="Cate J.H.D."/>
            <person name="Banfield J.F."/>
        </authorList>
    </citation>
    <scope>NUCLEOTIDE SEQUENCE</scope>
    <source>
        <strain evidence="1">NC_groundwater_1482_Ag_S-0.65um_47_24</strain>
    </source>
</reference>
<name>A0A933LR33_UNCTE</name>
<organism evidence="1 2">
    <name type="scientific">Tectimicrobiota bacterium</name>
    <dbReference type="NCBI Taxonomy" id="2528274"/>
    <lineage>
        <taxon>Bacteria</taxon>
        <taxon>Pseudomonadati</taxon>
        <taxon>Nitrospinota/Tectimicrobiota group</taxon>
        <taxon>Candidatus Tectimicrobiota</taxon>
    </lineage>
</organism>
<protein>
    <recommendedName>
        <fullName evidence="3">YtkA-like domain-containing protein</fullName>
    </recommendedName>
</protein>